<gene>
    <name evidence="2" type="ORF">E6Q69_10125</name>
</gene>
<sequence length="273" mass="30379">MVTPPEEFQKVDTKIIAVCNHKGGVGKTTTCINLADNLAQMGKYVLVIDMDPQNNASQHMGKVHPAQVVHTVTELLANPNGPIDAFIYEETNLEGVSLIYGSITLENVDDTLRNDYPRPNEVLKERIKPLIGFYDYIIIDCPPSLKLLTMNAIAAATHYLIPVESGAPYGIHGLHDLKTRIARLHSINPSLQFLGALLIRHDSRHIMCRENENEAETLFGKLIPIKISATSKINLSVSAKRPIRTLDRNNAVSKQYKELAEWIDTEVSEPSHV</sequence>
<dbReference type="EMBL" id="SSFO01000168">
    <property type="protein sequence ID" value="TXI31945.1"/>
    <property type="molecule type" value="Genomic_DNA"/>
</dbReference>
<dbReference type="PANTHER" id="PTHR13696">
    <property type="entry name" value="P-LOOP CONTAINING NUCLEOSIDE TRIPHOSPHATE HYDROLASE"/>
    <property type="match status" value="1"/>
</dbReference>
<dbReference type="CDD" id="cd02042">
    <property type="entry name" value="ParAB_family"/>
    <property type="match status" value="1"/>
</dbReference>
<evidence type="ECO:0000259" key="1">
    <source>
        <dbReference type="Pfam" id="PF13614"/>
    </source>
</evidence>
<dbReference type="Pfam" id="PF13614">
    <property type="entry name" value="AAA_31"/>
    <property type="match status" value="1"/>
</dbReference>
<feature type="domain" description="AAA" evidence="1">
    <location>
        <begin position="13"/>
        <end position="192"/>
    </location>
</feature>
<accession>A0A5C7W5N3</accession>
<evidence type="ECO:0000313" key="3">
    <source>
        <dbReference type="Proteomes" id="UP000321110"/>
    </source>
</evidence>
<dbReference type="Proteomes" id="UP000321110">
    <property type="component" value="Unassembled WGS sequence"/>
</dbReference>
<dbReference type="SUPFAM" id="SSF52540">
    <property type="entry name" value="P-loop containing nucleoside triphosphate hydrolases"/>
    <property type="match status" value="1"/>
</dbReference>
<organism evidence="2 3">
    <name type="scientific">Aquipseudomonas alcaligenes</name>
    <name type="common">Pseudomonas alcaligenes</name>
    <dbReference type="NCBI Taxonomy" id="43263"/>
    <lineage>
        <taxon>Bacteria</taxon>
        <taxon>Pseudomonadati</taxon>
        <taxon>Pseudomonadota</taxon>
        <taxon>Gammaproteobacteria</taxon>
        <taxon>Pseudomonadales</taxon>
        <taxon>Pseudomonadaceae</taxon>
        <taxon>Aquipseudomonas</taxon>
    </lineage>
</organism>
<protein>
    <submittedName>
        <fullName evidence="2">ParA family protein</fullName>
    </submittedName>
</protein>
<name>A0A5C7W5N3_AQUAC</name>
<dbReference type="InterPro" id="IPR027417">
    <property type="entry name" value="P-loop_NTPase"/>
</dbReference>
<dbReference type="InterPro" id="IPR025669">
    <property type="entry name" value="AAA_dom"/>
</dbReference>
<comment type="caution">
    <text evidence="2">The sequence shown here is derived from an EMBL/GenBank/DDBJ whole genome shotgun (WGS) entry which is preliminary data.</text>
</comment>
<dbReference type="PANTHER" id="PTHR13696:SF52">
    <property type="entry name" value="PARA FAMILY PROTEIN CT_582"/>
    <property type="match status" value="1"/>
</dbReference>
<dbReference type="Gene3D" id="3.40.50.300">
    <property type="entry name" value="P-loop containing nucleotide triphosphate hydrolases"/>
    <property type="match status" value="1"/>
</dbReference>
<evidence type="ECO:0000313" key="2">
    <source>
        <dbReference type="EMBL" id="TXI31945.1"/>
    </source>
</evidence>
<reference evidence="2 3" key="1">
    <citation type="submission" date="2018-09" db="EMBL/GenBank/DDBJ databases">
        <title>Metagenome Assembled Genomes from an Advanced Water Purification Facility.</title>
        <authorList>
            <person name="Stamps B.W."/>
            <person name="Spear J.R."/>
        </authorList>
    </citation>
    <scope>NUCLEOTIDE SEQUENCE [LARGE SCALE GENOMIC DNA]</scope>
    <source>
        <strain evidence="2">Bin_52_1</strain>
    </source>
</reference>
<dbReference type="AlphaFoldDB" id="A0A5C7W5N3"/>
<dbReference type="InterPro" id="IPR050678">
    <property type="entry name" value="DNA_Partitioning_ATPase"/>
</dbReference>
<proteinExistence type="predicted"/>